<dbReference type="Pfam" id="PF03704">
    <property type="entry name" value="BTAD"/>
    <property type="match status" value="1"/>
</dbReference>
<comment type="caution">
    <text evidence="3">The sequence shown here is derived from an EMBL/GenBank/DDBJ whole genome shotgun (WGS) entry which is preliminary data.</text>
</comment>
<keyword evidence="4" id="KW-1185">Reference proteome</keyword>
<dbReference type="InterPro" id="IPR005158">
    <property type="entry name" value="BTAD"/>
</dbReference>
<reference evidence="3 4" key="1">
    <citation type="submission" date="2024-06" db="EMBL/GenBank/DDBJ databases">
        <title>The Natural Products Discovery Center: Release of the First 8490 Sequenced Strains for Exploring Actinobacteria Biosynthetic Diversity.</title>
        <authorList>
            <person name="Kalkreuter E."/>
            <person name="Kautsar S.A."/>
            <person name="Yang D."/>
            <person name="Bader C.D."/>
            <person name="Teijaro C.N."/>
            <person name="Fluegel L."/>
            <person name="Davis C.M."/>
            <person name="Simpson J.R."/>
            <person name="Lauterbach L."/>
            <person name="Steele A.D."/>
            <person name="Gui C."/>
            <person name="Meng S."/>
            <person name="Li G."/>
            <person name="Viehrig K."/>
            <person name="Ye F."/>
            <person name="Su P."/>
            <person name="Kiefer A.F."/>
            <person name="Nichols A."/>
            <person name="Cepeda A.J."/>
            <person name="Yan W."/>
            <person name="Fan B."/>
            <person name="Jiang Y."/>
            <person name="Adhikari A."/>
            <person name="Zheng C.-J."/>
            <person name="Schuster L."/>
            <person name="Cowan T.M."/>
            <person name="Smanski M.J."/>
            <person name="Chevrette M.G."/>
            <person name="De Carvalho L.P.S."/>
            <person name="Shen B."/>
        </authorList>
    </citation>
    <scope>NUCLEOTIDE SEQUENCE [LARGE SCALE GENOMIC DNA]</scope>
    <source>
        <strain evidence="3 4">NPDC005137</strain>
    </source>
</reference>
<dbReference type="RefSeq" id="WP_356498160.1">
    <property type="nucleotide sequence ID" value="NZ_JBEXEF010000023.1"/>
</dbReference>
<name>A0ABV2UAC4_9ACTN</name>
<evidence type="ECO:0000256" key="1">
    <source>
        <dbReference type="ARBA" id="ARBA00023012"/>
    </source>
</evidence>
<evidence type="ECO:0000313" key="3">
    <source>
        <dbReference type="EMBL" id="MET8434792.1"/>
    </source>
</evidence>
<dbReference type="Gene3D" id="1.25.40.10">
    <property type="entry name" value="Tetratricopeptide repeat domain"/>
    <property type="match status" value="1"/>
</dbReference>
<dbReference type="EMBL" id="JBEXIP010000013">
    <property type="protein sequence ID" value="MET8434792.1"/>
    <property type="molecule type" value="Genomic_DNA"/>
</dbReference>
<dbReference type="InterPro" id="IPR011990">
    <property type="entry name" value="TPR-like_helical_dom_sf"/>
</dbReference>
<dbReference type="Proteomes" id="UP001550044">
    <property type="component" value="Unassembled WGS sequence"/>
</dbReference>
<accession>A0ABV2UAC4</accession>
<dbReference type="SUPFAM" id="SSF48452">
    <property type="entry name" value="TPR-like"/>
    <property type="match status" value="1"/>
</dbReference>
<proteinExistence type="predicted"/>
<gene>
    <name evidence="3" type="ORF">ABZV61_18725</name>
</gene>
<protein>
    <submittedName>
        <fullName evidence="3">BTAD domain-containing putative transcriptional regulator</fullName>
    </submittedName>
</protein>
<organism evidence="3 4">
    <name type="scientific">Streptomyces sp. 900116325</name>
    <dbReference type="NCBI Taxonomy" id="3154295"/>
    <lineage>
        <taxon>Bacteria</taxon>
        <taxon>Bacillati</taxon>
        <taxon>Actinomycetota</taxon>
        <taxon>Actinomycetes</taxon>
        <taxon>Kitasatosporales</taxon>
        <taxon>Streptomycetaceae</taxon>
        <taxon>Streptomyces</taxon>
    </lineage>
</organism>
<evidence type="ECO:0000259" key="2">
    <source>
        <dbReference type="Pfam" id="PF03704"/>
    </source>
</evidence>
<sequence length="56" mass="6582">MPVRYRSERQAEALQVYRPAQPVLRSELRLEPCRSLRRLHQPILTSDRLLDLPVAS</sequence>
<feature type="domain" description="Bacterial transcriptional activator" evidence="2">
    <location>
        <begin position="3"/>
        <end position="44"/>
    </location>
</feature>
<evidence type="ECO:0000313" key="4">
    <source>
        <dbReference type="Proteomes" id="UP001550044"/>
    </source>
</evidence>
<keyword evidence="1" id="KW-0902">Two-component regulatory system</keyword>